<sequence>MTNTSVKTFILLWNGSDEGYDPDEFAEDVRLTARGYRVPGRWSFGQGHGDPQPGDRVFLHKTGAANGVVGSGQILSSEVVWAQHWADRTKFAPYIQVEWDLLLDPADRLPYEEMKKLLTEFKFPILGSGRAVYPPSDETLESAWAHHVSQLADQDGNPWLGGIAARARYRESGPCPLERHRVTAYNVASFTSVQAVKIEAELVDRFAAHLKALGRTVQGYRIQPEGGMLPLFVDIHDATTNHLYEAKASASREAVRMALGQLLDYRRGFDERPDISVLLPERPTEDLLKLLAENSVGCTYETASGAFERG</sequence>
<proteinExistence type="predicted"/>
<accession>A0ABU4CD73</accession>
<keyword evidence="2" id="KW-1185">Reference proteome</keyword>
<dbReference type="Proteomes" id="UP001185737">
    <property type="component" value="Unassembled WGS sequence"/>
</dbReference>
<name>A0ABU4CD73_RHOJO</name>
<gene>
    <name evidence="1" type="ORF">R3Q59_13310</name>
</gene>
<organism evidence="1 2">
    <name type="scientific">Rhodococcus jostii</name>
    <dbReference type="NCBI Taxonomy" id="132919"/>
    <lineage>
        <taxon>Bacteria</taxon>
        <taxon>Bacillati</taxon>
        <taxon>Actinomycetota</taxon>
        <taxon>Actinomycetes</taxon>
        <taxon>Mycobacteriales</taxon>
        <taxon>Nocardiaceae</taxon>
        <taxon>Rhodococcus</taxon>
    </lineage>
</organism>
<protein>
    <submittedName>
        <fullName evidence="1">Uncharacterized protein</fullName>
    </submittedName>
</protein>
<reference evidence="1 2" key="1">
    <citation type="submission" date="2023-10" db="EMBL/GenBank/DDBJ databases">
        <title>Development of a sustainable strategy for remediation of hydrocarbon-contaminated territories based on the waste exchange concept.</title>
        <authorList>
            <person name="Krivoruchko A."/>
        </authorList>
    </citation>
    <scope>NUCLEOTIDE SEQUENCE [LARGE SCALE GENOMIC DNA]</scope>
    <source>
        <strain evidence="1 2">IEGM 60</strain>
    </source>
</reference>
<dbReference type="RefSeq" id="WP_317568522.1">
    <property type="nucleotide sequence ID" value="NZ_JAWLKA010000006.1"/>
</dbReference>
<comment type="caution">
    <text evidence="1">The sequence shown here is derived from an EMBL/GenBank/DDBJ whole genome shotgun (WGS) entry which is preliminary data.</text>
</comment>
<evidence type="ECO:0000313" key="1">
    <source>
        <dbReference type="EMBL" id="MDV6281491.1"/>
    </source>
</evidence>
<evidence type="ECO:0000313" key="2">
    <source>
        <dbReference type="Proteomes" id="UP001185737"/>
    </source>
</evidence>
<dbReference type="EMBL" id="JAWLKA010000006">
    <property type="protein sequence ID" value="MDV6281491.1"/>
    <property type="molecule type" value="Genomic_DNA"/>
</dbReference>